<reference evidence="8" key="1">
    <citation type="submission" date="2017-02" db="EMBL/GenBank/DDBJ databases">
        <authorList>
            <person name="Regsiter A."/>
            <person name="William W."/>
        </authorList>
    </citation>
    <scope>NUCLEOTIDE SEQUENCE</scope>
    <source>
        <strain evidence="8">Bib</strain>
    </source>
</reference>
<dbReference type="PANTHER" id="PTHR35795:SF1">
    <property type="entry name" value="BIS(5'-NUCLEOSYL)-TETRAPHOSPHATASE, SYMMETRICAL"/>
    <property type="match status" value="1"/>
</dbReference>
<evidence type="ECO:0000256" key="5">
    <source>
        <dbReference type="ARBA" id="ARBA00023004"/>
    </source>
</evidence>
<accession>A0A3P3XFG6</accession>
<dbReference type="EC" id="3.6.1.41" evidence="1"/>
<evidence type="ECO:0000256" key="3">
    <source>
        <dbReference type="ARBA" id="ARBA00022741"/>
    </source>
</evidence>
<organism evidence="8">
    <name type="scientific">uncultured spirochete</name>
    <dbReference type="NCBI Taxonomy" id="156406"/>
    <lineage>
        <taxon>Bacteria</taxon>
        <taxon>Pseudomonadati</taxon>
        <taxon>Spirochaetota</taxon>
        <taxon>Spirochaetia</taxon>
        <taxon>Spirochaetales</taxon>
        <taxon>environmental samples</taxon>
    </lineage>
</organism>
<dbReference type="AlphaFoldDB" id="A0A3P3XFG6"/>
<protein>
    <recommendedName>
        <fullName evidence="1">bis(5'-nucleosyl)-tetraphosphatase (symmetrical)</fullName>
        <ecNumber evidence="1">3.6.1.41</ecNumber>
    </recommendedName>
</protein>
<evidence type="ECO:0000256" key="4">
    <source>
        <dbReference type="ARBA" id="ARBA00022801"/>
    </source>
</evidence>
<dbReference type="GO" id="GO:0046872">
    <property type="term" value="F:metal ion binding"/>
    <property type="evidence" value="ECO:0007669"/>
    <property type="project" value="UniProtKB-KW"/>
</dbReference>
<evidence type="ECO:0000256" key="6">
    <source>
        <dbReference type="ARBA" id="ARBA00049417"/>
    </source>
</evidence>
<dbReference type="PANTHER" id="PTHR35795">
    <property type="entry name" value="SLR1885 PROTEIN"/>
    <property type="match status" value="1"/>
</dbReference>
<name>A0A3P3XFG6_9SPIR</name>
<dbReference type="SMART" id="SM00471">
    <property type="entry name" value="HDc"/>
    <property type="match status" value="1"/>
</dbReference>
<evidence type="ECO:0000313" key="8">
    <source>
        <dbReference type="EMBL" id="SLM10081.1"/>
    </source>
</evidence>
<dbReference type="InterPro" id="IPR006674">
    <property type="entry name" value="HD_domain"/>
</dbReference>
<dbReference type="GO" id="GO:0008803">
    <property type="term" value="F:bis(5'-nucleosyl)-tetraphosphatase (symmetrical) activity"/>
    <property type="evidence" value="ECO:0007669"/>
    <property type="project" value="UniProtKB-EC"/>
</dbReference>
<comment type="catalytic activity">
    <reaction evidence="6">
        <text>P(1),P(4)-bis(5'-adenosyl) tetraphosphate + H2O = 2 ADP + 2 H(+)</text>
        <dbReference type="Rhea" id="RHEA:24252"/>
        <dbReference type="ChEBI" id="CHEBI:15377"/>
        <dbReference type="ChEBI" id="CHEBI:15378"/>
        <dbReference type="ChEBI" id="CHEBI:58141"/>
        <dbReference type="ChEBI" id="CHEBI:456216"/>
        <dbReference type="EC" id="3.6.1.41"/>
    </reaction>
</comment>
<keyword evidence="2" id="KW-0479">Metal-binding</keyword>
<proteinExistence type="predicted"/>
<dbReference type="InterPro" id="IPR051094">
    <property type="entry name" value="Diverse_Catalytic_Enzymes"/>
</dbReference>
<evidence type="ECO:0000256" key="2">
    <source>
        <dbReference type="ARBA" id="ARBA00022723"/>
    </source>
</evidence>
<dbReference type="EMBL" id="FWDM01000003">
    <property type="protein sequence ID" value="SLM10081.1"/>
    <property type="molecule type" value="Genomic_DNA"/>
</dbReference>
<dbReference type="NCBIfam" id="TIGR00488">
    <property type="entry name" value="bis(5'-nucleosyl)-tetraphosphatase (symmetrical) YqeK"/>
    <property type="match status" value="1"/>
</dbReference>
<dbReference type="SUPFAM" id="SSF109604">
    <property type="entry name" value="HD-domain/PDEase-like"/>
    <property type="match status" value="1"/>
</dbReference>
<evidence type="ECO:0000259" key="7">
    <source>
        <dbReference type="SMART" id="SM00471"/>
    </source>
</evidence>
<evidence type="ECO:0000256" key="1">
    <source>
        <dbReference type="ARBA" id="ARBA00012506"/>
    </source>
</evidence>
<dbReference type="Pfam" id="PF01966">
    <property type="entry name" value="HD"/>
    <property type="match status" value="1"/>
</dbReference>
<sequence>MDYIGISEILSQVEKTVEIELSAKRLAHCRSTAETSAFLCERFGLDVEKGRLAGIAHDMCRELVYEEQERIIAQFGSCLDRFHASPSLQALLSDPVYRKKMIHGPAAACMLCHEFGVDDADILEAIALHSIADNGASDLAKVVYIADKLEPLRQRPSDAEEMLHTLNLDALFVYTLANVVRWFQESGKSLSPYTAELYNRMLQP</sequence>
<dbReference type="InterPro" id="IPR003607">
    <property type="entry name" value="HD/PDEase_dom"/>
</dbReference>
<keyword evidence="4" id="KW-0378">Hydrolase</keyword>
<dbReference type="Gene3D" id="1.10.3210.10">
    <property type="entry name" value="Hypothetical protein af1432"/>
    <property type="match status" value="1"/>
</dbReference>
<dbReference type="InterPro" id="IPR005249">
    <property type="entry name" value="YqeK"/>
</dbReference>
<dbReference type="GO" id="GO:0000166">
    <property type="term" value="F:nucleotide binding"/>
    <property type="evidence" value="ECO:0007669"/>
    <property type="project" value="UniProtKB-KW"/>
</dbReference>
<gene>
    <name evidence="8" type="ORF">SPIROBIBN47_110032</name>
</gene>
<keyword evidence="3" id="KW-0547">Nucleotide-binding</keyword>
<feature type="domain" description="HD/PDEase" evidence="7">
    <location>
        <begin position="21"/>
        <end position="161"/>
    </location>
</feature>
<keyword evidence="5" id="KW-0408">Iron</keyword>